<dbReference type="SUPFAM" id="SSF47240">
    <property type="entry name" value="Ferritin-like"/>
    <property type="match status" value="2"/>
</dbReference>
<protein>
    <submittedName>
        <fullName evidence="1">Uncharacterized protein</fullName>
    </submittedName>
</protein>
<proteinExistence type="predicted"/>
<organism evidence="1 2">
    <name type="scientific">Candidatus Coproplasma excrementigallinarum</name>
    <dbReference type="NCBI Taxonomy" id="2840747"/>
    <lineage>
        <taxon>Bacteria</taxon>
        <taxon>Bacillati</taxon>
        <taxon>Bacillota</taxon>
        <taxon>Clostridia</taxon>
        <taxon>Eubacteriales</taxon>
        <taxon>Candidatus Coproplasma</taxon>
    </lineage>
</organism>
<reference evidence="1" key="1">
    <citation type="submission" date="2020-10" db="EMBL/GenBank/DDBJ databases">
        <authorList>
            <person name="Gilroy R."/>
        </authorList>
    </citation>
    <scope>NUCLEOTIDE SEQUENCE</scope>
    <source>
        <strain evidence="1">CHK195-12923</strain>
    </source>
</reference>
<evidence type="ECO:0000313" key="1">
    <source>
        <dbReference type="EMBL" id="HIU61740.1"/>
    </source>
</evidence>
<evidence type="ECO:0000313" key="2">
    <source>
        <dbReference type="Proteomes" id="UP000824110"/>
    </source>
</evidence>
<accession>A0A9D1MK88</accession>
<comment type="caution">
    <text evidence="1">The sequence shown here is derived from an EMBL/GenBank/DDBJ whole genome shotgun (WGS) entry which is preliminary data.</text>
</comment>
<dbReference type="AlphaFoldDB" id="A0A9D1MK88"/>
<name>A0A9D1MK88_9FIRM</name>
<reference evidence="1" key="2">
    <citation type="journal article" date="2021" name="PeerJ">
        <title>Extensive microbial diversity within the chicken gut microbiome revealed by metagenomics and culture.</title>
        <authorList>
            <person name="Gilroy R."/>
            <person name="Ravi A."/>
            <person name="Getino M."/>
            <person name="Pursley I."/>
            <person name="Horton D.L."/>
            <person name="Alikhan N.F."/>
            <person name="Baker D."/>
            <person name="Gharbi K."/>
            <person name="Hall N."/>
            <person name="Watson M."/>
            <person name="Adriaenssens E.M."/>
            <person name="Foster-Nyarko E."/>
            <person name="Jarju S."/>
            <person name="Secka A."/>
            <person name="Antonio M."/>
            <person name="Oren A."/>
            <person name="Chaudhuri R.R."/>
            <person name="La Ragione R."/>
            <person name="Hildebrand F."/>
            <person name="Pallen M.J."/>
        </authorList>
    </citation>
    <scope>NUCLEOTIDE SEQUENCE</scope>
    <source>
        <strain evidence="1">CHK195-12923</strain>
    </source>
</reference>
<dbReference type="InterPro" id="IPR009078">
    <property type="entry name" value="Ferritin-like_SF"/>
</dbReference>
<gene>
    <name evidence="1" type="ORF">IAB69_03735</name>
</gene>
<dbReference type="Proteomes" id="UP000824110">
    <property type="component" value="Unassembled WGS sequence"/>
</dbReference>
<sequence length="416" mass="48891">MNPFKERCRSLENNFLPLKKMYPKSYNKERTSPYTKTRVILMNGTEFESAWFMHQFARHCDIPEIKTALAVVRRQEQQQQKRISCLKPLNESILETTIGYEQLAVDLTAALAIHEKDENNIKALNFALLEDFDHLYRYANLLKMDKGIDADMLVGKFTEIMPGRPTIAEHRFPADEVKPHIDCKTADLYSKLVVNTITAAEQQTMNYYMNIAQWYKNDLGRRLYAEIAMIEEAHVTQYESLKDPNPTWLEMWVMHEYTECWLYYSMYEDETDENIKRIWLEHFKMEISHLKTAAAMLKKYEKKSYEEVIGGDGEFPELLKLGSNKEYIRKVLKETITLTMKDEGYSELARLPDNFRYFTFQQKFLSDGTKTPSHLVIEKAIKTMGKDYRYQDGEHPVKSLRDRAKDNVNVARVKGN</sequence>
<dbReference type="EMBL" id="DVNE01000037">
    <property type="protein sequence ID" value="HIU61740.1"/>
    <property type="molecule type" value="Genomic_DNA"/>
</dbReference>